<evidence type="ECO:0000313" key="2">
    <source>
        <dbReference type="Proteomes" id="UP000515125"/>
    </source>
</evidence>
<feature type="compositionally biased region" description="Low complexity" evidence="1">
    <location>
        <begin position="107"/>
        <end position="122"/>
    </location>
</feature>
<feature type="region of interest" description="Disordered" evidence="1">
    <location>
        <begin position="103"/>
        <end position="187"/>
    </location>
</feature>
<sequence>MRRLRRTACSGSTSSLLCRHPAAIKVRAPAAARATPERLHQPAIPQAATAAQCSYRAAAASSGGRPEGGFLRLPTKHLPAKEGLKGGIAASRASLLSSGVAERGEKNSAAANQWPPAARAASRTADTPPVSARGAAEAAGSTFPIDAGATEASKPTGRGAASGEELSASPAAATRVRGGNNATSAEAGRGAATAAAWQTPALAKRAAAATAANPRKPVWQSAGRAHFDSSTAQSLVSHSNLRVVDTAAESSEIAARTPAASNTVATTTTTRALAAVPRPRTAIGKSAREVQHHSEQNLNLQQQSQQISQEEQQQQQHTQATEKSQQQDSQQSQVPQEHPEERQRAQHQEAERKPQLHSARQKMTLQGRPHALPDCQGEQQQTLPPHIQLQHERQPQEQHVPQRREHRQQQEQRELPPQLLALRRAYHLRQQQKMLAPTTPVLQQQQEPSYSEQLSPQDLTPPMQRTFPQEQWGLQEGQPLNSQEMVTQQRRLAEGAVPPCPFCAILLKDSEDAVARNKKELARLEEALIQWPGEEESGYVLAPAHLKKSARMCFGGLSIQTMLERADFPGANVLSVGLPEAQLEVRNQRQIPQRLCCGYVLQRLVPILADEAYWHDKLKCLALQYDKGGQVPASGERFKGHSSLRDKMLREQTPFLGASTIADGQTRQRLVIPALAGAKQCAICYIP</sequence>
<accession>A0A6P6S4E2</accession>
<feature type="compositionally biased region" description="Basic and acidic residues" evidence="1">
    <location>
        <begin position="286"/>
        <end position="295"/>
    </location>
</feature>
<feature type="compositionally biased region" description="Basic and acidic residues" evidence="1">
    <location>
        <begin position="337"/>
        <end position="354"/>
    </location>
</feature>
<feature type="compositionally biased region" description="Basic and acidic residues" evidence="1">
    <location>
        <begin position="389"/>
        <end position="414"/>
    </location>
</feature>
<dbReference type="GeneID" id="113147645"/>
<protein>
    <submittedName>
        <fullName evidence="3">AF4/FMR2 family member 4-like</fullName>
    </submittedName>
</protein>
<evidence type="ECO:0000313" key="3">
    <source>
        <dbReference type="RefSeq" id="XP_026194597.1"/>
    </source>
</evidence>
<dbReference type="Proteomes" id="UP000515125">
    <property type="component" value="Unplaced"/>
</dbReference>
<gene>
    <name evidence="3" type="primary">LOC113147645</name>
</gene>
<dbReference type="AlphaFoldDB" id="A0A6P6S4E2"/>
<dbReference type="RefSeq" id="XP_026194597.1">
    <property type="nucleotide sequence ID" value="XM_026338812.1"/>
</dbReference>
<evidence type="ECO:0000256" key="1">
    <source>
        <dbReference type="SAM" id="MobiDB-lite"/>
    </source>
</evidence>
<reference evidence="3" key="1">
    <citation type="submission" date="2025-08" db="UniProtKB">
        <authorList>
            <consortium name="RefSeq"/>
        </authorList>
    </citation>
    <scope>IDENTIFICATION</scope>
</reference>
<feature type="compositionally biased region" description="Low complexity" evidence="1">
    <location>
        <begin position="257"/>
        <end position="282"/>
    </location>
</feature>
<proteinExistence type="predicted"/>
<organism evidence="2 3">
    <name type="scientific">Cyclospora cayetanensis</name>
    <dbReference type="NCBI Taxonomy" id="88456"/>
    <lineage>
        <taxon>Eukaryota</taxon>
        <taxon>Sar</taxon>
        <taxon>Alveolata</taxon>
        <taxon>Apicomplexa</taxon>
        <taxon>Conoidasida</taxon>
        <taxon>Coccidia</taxon>
        <taxon>Eucoccidiorida</taxon>
        <taxon>Eimeriorina</taxon>
        <taxon>Eimeriidae</taxon>
        <taxon>Cyclospora</taxon>
    </lineage>
</organism>
<feature type="region of interest" description="Disordered" evidence="1">
    <location>
        <begin position="250"/>
        <end position="416"/>
    </location>
</feature>
<keyword evidence="2" id="KW-1185">Reference proteome</keyword>
<name>A0A6P6S4E2_9EIME</name>
<feature type="compositionally biased region" description="Low complexity" evidence="1">
    <location>
        <begin position="296"/>
        <end position="336"/>
    </location>
</feature>